<dbReference type="Proteomes" id="UP001149074">
    <property type="component" value="Unassembled WGS sequence"/>
</dbReference>
<sequence length="151" mass="17013">MISVLCRLFPRLMIPFLALPGGLLMTILIFTLIISIQGGRFSIEEPCVLVQSVVAIGLWVKGTQEARDASIRLHNRLCSAFDAQMDQWCISNSSLRRHTNTSWSITSFQSLLLNTILSLFIARENANTDLSMRCRLPDDRYDLLAARMAKP</sequence>
<evidence type="ECO:0000313" key="3">
    <source>
        <dbReference type="Proteomes" id="UP001149074"/>
    </source>
</evidence>
<reference evidence="2" key="2">
    <citation type="journal article" date="2023" name="IMA Fungus">
        <title>Comparative genomic study of the Penicillium genus elucidates a diverse pangenome and 15 lateral gene transfer events.</title>
        <authorList>
            <person name="Petersen C."/>
            <person name="Sorensen T."/>
            <person name="Nielsen M.R."/>
            <person name="Sondergaard T.E."/>
            <person name="Sorensen J.L."/>
            <person name="Fitzpatrick D.A."/>
            <person name="Frisvad J.C."/>
            <person name="Nielsen K.L."/>
        </authorList>
    </citation>
    <scope>NUCLEOTIDE SEQUENCE</scope>
    <source>
        <strain evidence="2">IBT 30761</strain>
    </source>
</reference>
<dbReference type="AlphaFoldDB" id="A0A9W9EX28"/>
<evidence type="ECO:0000256" key="1">
    <source>
        <dbReference type="SAM" id="Phobius"/>
    </source>
</evidence>
<evidence type="ECO:0000313" key="2">
    <source>
        <dbReference type="EMBL" id="KAJ5089539.1"/>
    </source>
</evidence>
<dbReference type="GeneID" id="81359694"/>
<keyword evidence="1" id="KW-0812">Transmembrane</keyword>
<gene>
    <name evidence="2" type="ORF">N7532_008223</name>
</gene>
<dbReference type="OrthoDB" id="10261408at2759"/>
<dbReference type="EMBL" id="JAPQKI010000009">
    <property type="protein sequence ID" value="KAJ5089539.1"/>
    <property type="molecule type" value="Genomic_DNA"/>
</dbReference>
<dbReference type="RefSeq" id="XP_056471521.1">
    <property type="nucleotide sequence ID" value="XM_056620715.1"/>
</dbReference>
<keyword evidence="1" id="KW-1133">Transmembrane helix</keyword>
<proteinExistence type="predicted"/>
<feature type="transmembrane region" description="Helical" evidence="1">
    <location>
        <begin position="12"/>
        <end position="36"/>
    </location>
</feature>
<protein>
    <submittedName>
        <fullName evidence="2">Uncharacterized protein</fullName>
    </submittedName>
</protein>
<accession>A0A9W9EX28</accession>
<comment type="caution">
    <text evidence="2">The sequence shown here is derived from an EMBL/GenBank/DDBJ whole genome shotgun (WGS) entry which is preliminary data.</text>
</comment>
<keyword evidence="1" id="KW-0472">Membrane</keyword>
<keyword evidence="3" id="KW-1185">Reference proteome</keyword>
<organism evidence="2 3">
    <name type="scientific">Penicillium argentinense</name>
    <dbReference type="NCBI Taxonomy" id="1131581"/>
    <lineage>
        <taxon>Eukaryota</taxon>
        <taxon>Fungi</taxon>
        <taxon>Dikarya</taxon>
        <taxon>Ascomycota</taxon>
        <taxon>Pezizomycotina</taxon>
        <taxon>Eurotiomycetes</taxon>
        <taxon>Eurotiomycetidae</taxon>
        <taxon>Eurotiales</taxon>
        <taxon>Aspergillaceae</taxon>
        <taxon>Penicillium</taxon>
    </lineage>
</organism>
<name>A0A9W9EX28_9EURO</name>
<reference evidence="2" key="1">
    <citation type="submission" date="2022-11" db="EMBL/GenBank/DDBJ databases">
        <authorList>
            <person name="Petersen C."/>
        </authorList>
    </citation>
    <scope>NUCLEOTIDE SEQUENCE</scope>
    <source>
        <strain evidence="2">IBT 30761</strain>
    </source>
</reference>